<dbReference type="AlphaFoldDB" id="A0A369W9A8"/>
<comment type="caution">
    <text evidence="1">The sequence shown here is derived from an EMBL/GenBank/DDBJ whole genome shotgun (WGS) entry which is preliminary data.</text>
</comment>
<evidence type="ECO:0000313" key="2">
    <source>
        <dbReference type="Proteomes" id="UP000253759"/>
    </source>
</evidence>
<dbReference type="Proteomes" id="UP000253759">
    <property type="component" value="Unassembled WGS sequence"/>
</dbReference>
<accession>A0A369W9A8</accession>
<proteinExistence type="predicted"/>
<dbReference type="RefSeq" id="WP_114644158.1">
    <property type="nucleotide sequence ID" value="NZ_QQNH01000001.1"/>
</dbReference>
<sequence>MALTRDGIERILGPIDNHLAAEIAAIEPTSAELTKALAWLQSDEALVNDGNHLPTGKVAELIGILETADDEDGYSPPDPQPAEWE</sequence>
<protein>
    <submittedName>
        <fullName evidence="1">Uncharacterized protein</fullName>
    </submittedName>
</protein>
<gene>
    <name evidence="1" type="ORF">DVH29_00330</name>
</gene>
<organism evidence="1 2">
    <name type="scientific">Pelagibacterium lacus</name>
    <dbReference type="NCBI Taxonomy" id="2282655"/>
    <lineage>
        <taxon>Bacteria</taxon>
        <taxon>Pseudomonadati</taxon>
        <taxon>Pseudomonadota</taxon>
        <taxon>Alphaproteobacteria</taxon>
        <taxon>Hyphomicrobiales</taxon>
        <taxon>Devosiaceae</taxon>
        <taxon>Pelagibacterium</taxon>
    </lineage>
</organism>
<reference evidence="2" key="1">
    <citation type="submission" date="2018-07" db="EMBL/GenBank/DDBJ databases">
        <authorList>
            <person name="Liu B.-T."/>
            <person name="Du Z."/>
        </authorList>
    </citation>
    <scope>NUCLEOTIDE SEQUENCE [LARGE SCALE GENOMIC DNA]</scope>
    <source>
        <strain evidence="2">XYN52</strain>
    </source>
</reference>
<dbReference type="OrthoDB" id="7870562at2"/>
<evidence type="ECO:0000313" key="1">
    <source>
        <dbReference type="EMBL" id="RDE10435.1"/>
    </source>
</evidence>
<dbReference type="EMBL" id="QQNH01000001">
    <property type="protein sequence ID" value="RDE10435.1"/>
    <property type="molecule type" value="Genomic_DNA"/>
</dbReference>
<keyword evidence="2" id="KW-1185">Reference proteome</keyword>
<name>A0A369W9A8_9HYPH</name>